<evidence type="ECO:0000256" key="8">
    <source>
        <dbReference type="ARBA" id="ARBA00023170"/>
    </source>
</evidence>
<keyword evidence="7 10" id="KW-0472">Membrane</keyword>
<dbReference type="InterPro" id="IPR037066">
    <property type="entry name" value="Plug_dom_sf"/>
</dbReference>
<evidence type="ECO:0000256" key="1">
    <source>
        <dbReference type="ARBA" id="ARBA00004571"/>
    </source>
</evidence>
<feature type="domain" description="TonB-dependent receptor plug" evidence="14">
    <location>
        <begin position="43"/>
        <end position="145"/>
    </location>
</feature>
<keyword evidence="3 10" id="KW-1134">Transmembrane beta strand</keyword>
<dbReference type="Pfam" id="PF00593">
    <property type="entry name" value="TonB_dep_Rec_b-barrel"/>
    <property type="match status" value="1"/>
</dbReference>
<comment type="similarity">
    <text evidence="10 11">Belongs to the TonB-dependent receptor family.</text>
</comment>
<dbReference type="GO" id="GO:0009279">
    <property type="term" value="C:cell outer membrane"/>
    <property type="evidence" value="ECO:0007669"/>
    <property type="project" value="UniProtKB-SubCell"/>
</dbReference>
<evidence type="ECO:0000259" key="13">
    <source>
        <dbReference type="Pfam" id="PF00593"/>
    </source>
</evidence>
<feature type="domain" description="TonB-dependent receptor-like beta-barrel" evidence="13">
    <location>
        <begin position="261"/>
        <end position="634"/>
    </location>
</feature>
<dbReference type="PANTHER" id="PTHR30069:SF29">
    <property type="entry name" value="HEMOGLOBIN AND HEMOGLOBIN-HAPTOGLOBIN-BINDING PROTEIN 1-RELATED"/>
    <property type="match status" value="1"/>
</dbReference>
<protein>
    <submittedName>
        <fullName evidence="15">TonB-dependent receptor plug domain-containing protein</fullName>
    </submittedName>
</protein>
<dbReference type="Proteomes" id="UP000694480">
    <property type="component" value="Unassembled WGS sequence"/>
</dbReference>
<evidence type="ECO:0000256" key="10">
    <source>
        <dbReference type="PROSITE-ProRule" id="PRU01360"/>
    </source>
</evidence>
<proteinExistence type="inferred from homology"/>
<keyword evidence="9 10" id="KW-0998">Cell outer membrane</keyword>
<evidence type="ECO:0000256" key="7">
    <source>
        <dbReference type="ARBA" id="ARBA00023136"/>
    </source>
</evidence>
<dbReference type="Gene3D" id="2.170.130.10">
    <property type="entry name" value="TonB-dependent receptor, plug domain"/>
    <property type="match status" value="1"/>
</dbReference>
<evidence type="ECO:0000313" key="16">
    <source>
        <dbReference type="Proteomes" id="UP000694480"/>
    </source>
</evidence>
<dbReference type="Pfam" id="PF07715">
    <property type="entry name" value="Plug"/>
    <property type="match status" value="1"/>
</dbReference>
<dbReference type="InterPro" id="IPR036942">
    <property type="entry name" value="Beta-barrel_TonB_sf"/>
</dbReference>
<keyword evidence="6 11" id="KW-0798">TonB box</keyword>
<evidence type="ECO:0000256" key="5">
    <source>
        <dbReference type="ARBA" id="ARBA00022729"/>
    </source>
</evidence>
<dbReference type="EMBL" id="JADKYY010000002">
    <property type="protein sequence ID" value="MBF5026580.1"/>
    <property type="molecule type" value="Genomic_DNA"/>
</dbReference>
<keyword evidence="8 15" id="KW-0675">Receptor</keyword>
<evidence type="ECO:0000256" key="11">
    <source>
        <dbReference type="RuleBase" id="RU003357"/>
    </source>
</evidence>
<dbReference type="Gene3D" id="2.40.170.20">
    <property type="entry name" value="TonB-dependent receptor, beta-barrel domain"/>
    <property type="match status" value="1"/>
</dbReference>
<keyword evidence="5 12" id="KW-0732">Signal</keyword>
<evidence type="ECO:0000313" key="15">
    <source>
        <dbReference type="EMBL" id="MBF5026580.1"/>
    </source>
</evidence>
<dbReference type="PROSITE" id="PS52016">
    <property type="entry name" value="TONB_DEPENDENT_REC_3"/>
    <property type="match status" value="1"/>
</dbReference>
<sequence>MNRLFAVLVLFCTVMATAQTLDTISTLEEIQLSGYQRPTAYLESTRSVGIITRSFLNQNSADRLLESFNLQPGVRMEERSPGSYRIQIRGSSIRSPYGVRNVKIYLDEFTLSDATGNTYINLIDPHLISSVEIYKGPEASDFGAVTGGTILLKTRNEHSNSASVGYGTLGSFQQHSFFQFQKDTRQTGIFESTYNNPGYREHSSLTRKNLVITHTNQYHDSAQLKGLLFLSALDYLTPGGLTQTQMERNRRAARPESQEQQAGIYSKNILVGIAHTTNVTEQWKHFFMTQTSFTGLENPFITNYEEREELSYALRTSFSYEKKSTTWNRTLNFGYETASTQTSIRNFTNHQGIPGLLQAKDQLSAQSGFLFLSHQSSLPGILNVDAGLSYNTASFDWKTQFPTQTQGSETLKNSILPSLGISAAIAPYISLRGKVNKGSSTPSSEEIRSSDQRINTDLNSEYGWNKEIAVRAEKGNSIAEISFYHFKLKEAITRSQNSKGEDYFQNAGEVTQKGLEFLLSAPLVGANHPSLPMVHLLLSGMVNHFIYQNYIKDGNDYSLYHLPGTPNFTLQGLLSIKTKSSLRIDYSHFYTDKMFLDDANKVIAPPSHFANLTFALSSVPYLKNTELLFRISNLYNSALVLGYDINAFGKRYYNPAPMRAVDLILKVNF</sequence>
<keyword evidence="2 10" id="KW-0813">Transport</keyword>
<dbReference type="RefSeq" id="WP_194738514.1">
    <property type="nucleotide sequence ID" value="NZ_JADKYY010000002.1"/>
</dbReference>
<feature type="signal peptide" evidence="12">
    <location>
        <begin position="1"/>
        <end position="18"/>
    </location>
</feature>
<name>A0A930YUG7_9FLAO</name>
<dbReference type="GO" id="GO:0044718">
    <property type="term" value="P:siderophore transmembrane transport"/>
    <property type="evidence" value="ECO:0007669"/>
    <property type="project" value="TreeGrafter"/>
</dbReference>
<evidence type="ECO:0000259" key="14">
    <source>
        <dbReference type="Pfam" id="PF07715"/>
    </source>
</evidence>
<reference evidence="15" key="1">
    <citation type="submission" date="2020-11" db="EMBL/GenBank/DDBJ databases">
        <title>Genome seq and assembly of Planobacterium sp.</title>
        <authorList>
            <person name="Chhetri G."/>
        </authorList>
    </citation>
    <scope>NUCLEOTIDE SEQUENCE</scope>
    <source>
        <strain evidence="15">GCR5</strain>
    </source>
</reference>
<dbReference type="SUPFAM" id="SSF56935">
    <property type="entry name" value="Porins"/>
    <property type="match status" value="1"/>
</dbReference>
<evidence type="ECO:0000256" key="12">
    <source>
        <dbReference type="SAM" id="SignalP"/>
    </source>
</evidence>
<evidence type="ECO:0000256" key="9">
    <source>
        <dbReference type="ARBA" id="ARBA00023237"/>
    </source>
</evidence>
<dbReference type="PANTHER" id="PTHR30069">
    <property type="entry name" value="TONB-DEPENDENT OUTER MEMBRANE RECEPTOR"/>
    <property type="match status" value="1"/>
</dbReference>
<evidence type="ECO:0000256" key="2">
    <source>
        <dbReference type="ARBA" id="ARBA00022448"/>
    </source>
</evidence>
<organism evidence="15 16">
    <name type="scientific">Planobacterium oryzisoli</name>
    <dbReference type="NCBI Taxonomy" id="2771435"/>
    <lineage>
        <taxon>Bacteria</taxon>
        <taxon>Pseudomonadati</taxon>
        <taxon>Bacteroidota</taxon>
        <taxon>Flavobacteriia</taxon>
        <taxon>Flavobacteriales</taxon>
        <taxon>Weeksellaceae</taxon>
        <taxon>Chryseobacterium group</taxon>
        <taxon>Chryseobacterium</taxon>
    </lineage>
</organism>
<dbReference type="InterPro" id="IPR039426">
    <property type="entry name" value="TonB-dep_rcpt-like"/>
</dbReference>
<dbReference type="InterPro" id="IPR000531">
    <property type="entry name" value="Beta-barrel_TonB"/>
</dbReference>
<evidence type="ECO:0000256" key="6">
    <source>
        <dbReference type="ARBA" id="ARBA00023077"/>
    </source>
</evidence>
<evidence type="ECO:0000256" key="3">
    <source>
        <dbReference type="ARBA" id="ARBA00022452"/>
    </source>
</evidence>
<comment type="caution">
    <text evidence="15">The sequence shown here is derived from an EMBL/GenBank/DDBJ whole genome shotgun (WGS) entry which is preliminary data.</text>
</comment>
<evidence type="ECO:0000256" key="4">
    <source>
        <dbReference type="ARBA" id="ARBA00022692"/>
    </source>
</evidence>
<accession>A0A930YUG7</accession>
<feature type="chain" id="PRO_5037163997" evidence="12">
    <location>
        <begin position="19"/>
        <end position="669"/>
    </location>
</feature>
<gene>
    <name evidence="15" type="ORF">IC612_02055</name>
</gene>
<dbReference type="AlphaFoldDB" id="A0A930YUG7"/>
<keyword evidence="4 10" id="KW-0812">Transmembrane</keyword>
<dbReference type="InterPro" id="IPR012910">
    <property type="entry name" value="Plug_dom"/>
</dbReference>
<dbReference type="GO" id="GO:0015344">
    <property type="term" value="F:siderophore uptake transmembrane transporter activity"/>
    <property type="evidence" value="ECO:0007669"/>
    <property type="project" value="TreeGrafter"/>
</dbReference>
<keyword evidence="16" id="KW-1185">Reference proteome</keyword>
<comment type="subcellular location">
    <subcellularLocation>
        <location evidence="1 10">Cell outer membrane</location>
        <topology evidence="1 10">Multi-pass membrane protein</topology>
    </subcellularLocation>
</comment>